<keyword evidence="1" id="KW-0175">Coiled coil</keyword>
<proteinExistence type="predicted"/>
<feature type="compositionally biased region" description="Basic and acidic residues" evidence="2">
    <location>
        <begin position="285"/>
        <end position="300"/>
    </location>
</feature>
<dbReference type="GO" id="GO:0045727">
    <property type="term" value="P:positive regulation of translation"/>
    <property type="evidence" value="ECO:0007669"/>
    <property type="project" value="TreeGrafter"/>
</dbReference>
<comment type="caution">
    <text evidence="3">The sequence shown here is derived from an EMBL/GenBank/DDBJ whole genome shotgun (WGS) entry which is preliminary data.</text>
</comment>
<dbReference type="GO" id="GO:0045793">
    <property type="term" value="P:positive regulation of cell size"/>
    <property type="evidence" value="ECO:0007669"/>
    <property type="project" value="TreeGrafter"/>
</dbReference>
<feature type="compositionally biased region" description="Polar residues" evidence="2">
    <location>
        <begin position="456"/>
        <end position="471"/>
    </location>
</feature>
<feature type="region of interest" description="Disordered" evidence="2">
    <location>
        <begin position="228"/>
        <end position="310"/>
    </location>
</feature>
<dbReference type="PANTHER" id="PTHR15917:SF0">
    <property type="entry name" value="PROTEIN LARGEN"/>
    <property type="match status" value="1"/>
</dbReference>
<evidence type="ECO:0000313" key="4">
    <source>
        <dbReference type="Proteomes" id="UP000752171"/>
    </source>
</evidence>
<dbReference type="EMBL" id="JAICCE010000004">
    <property type="protein sequence ID" value="KAG9278668.1"/>
    <property type="molecule type" value="Genomic_DNA"/>
</dbReference>
<feature type="compositionally biased region" description="Low complexity" evidence="2">
    <location>
        <begin position="265"/>
        <end position="277"/>
    </location>
</feature>
<evidence type="ECO:0000256" key="1">
    <source>
        <dbReference type="ARBA" id="ARBA00023054"/>
    </source>
</evidence>
<feature type="compositionally biased region" description="Polar residues" evidence="2">
    <location>
        <begin position="230"/>
        <end position="242"/>
    </location>
</feature>
<name>A0A8T2M221_ASTMX</name>
<protein>
    <submittedName>
        <fullName evidence="3">Uncharacterized protein</fullName>
    </submittedName>
</protein>
<feature type="region of interest" description="Disordered" evidence="2">
    <location>
        <begin position="501"/>
        <end position="563"/>
    </location>
</feature>
<feature type="compositionally biased region" description="Polar residues" evidence="2">
    <location>
        <begin position="537"/>
        <end position="546"/>
    </location>
</feature>
<dbReference type="Proteomes" id="UP000752171">
    <property type="component" value="Unassembled WGS sequence"/>
</dbReference>
<dbReference type="InterPro" id="IPR027997">
    <property type="entry name" value="Largen/INSYN1"/>
</dbReference>
<feature type="compositionally biased region" description="Polar residues" evidence="2">
    <location>
        <begin position="402"/>
        <end position="412"/>
    </location>
</feature>
<dbReference type="AlphaFoldDB" id="A0A8T2M221"/>
<feature type="compositionally biased region" description="Polar residues" evidence="2">
    <location>
        <begin position="432"/>
        <end position="442"/>
    </location>
</feature>
<gene>
    <name evidence="3" type="ORF">AMEX_G6567</name>
</gene>
<dbReference type="PANTHER" id="PTHR15917">
    <property type="match status" value="1"/>
</dbReference>
<accession>A0A8T2M221</accession>
<organism evidence="3 4">
    <name type="scientific">Astyanax mexicanus</name>
    <name type="common">Blind cave fish</name>
    <name type="synonym">Astyanax fasciatus mexicanus</name>
    <dbReference type="NCBI Taxonomy" id="7994"/>
    <lineage>
        <taxon>Eukaryota</taxon>
        <taxon>Metazoa</taxon>
        <taxon>Chordata</taxon>
        <taxon>Craniata</taxon>
        <taxon>Vertebrata</taxon>
        <taxon>Euteleostomi</taxon>
        <taxon>Actinopterygii</taxon>
        <taxon>Neopterygii</taxon>
        <taxon>Teleostei</taxon>
        <taxon>Ostariophysi</taxon>
        <taxon>Characiformes</taxon>
        <taxon>Characoidei</taxon>
        <taxon>Acestrorhamphidae</taxon>
        <taxon>Acestrorhamphinae</taxon>
        <taxon>Astyanax</taxon>
    </lineage>
</organism>
<feature type="region of interest" description="Disordered" evidence="2">
    <location>
        <begin position="383"/>
        <end position="442"/>
    </location>
</feature>
<feature type="region of interest" description="Disordered" evidence="2">
    <location>
        <begin position="455"/>
        <end position="480"/>
    </location>
</feature>
<evidence type="ECO:0000256" key="2">
    <source>
        <dbReference type="SAM" id="MobiDB-lite"/>
    </source>
</evidence>
<evidence type="ECO:0000313" key="3">
    <source>
        <dbReference type="EMBL" id="KAG9278668.1"/>
    </source>
</evidence>
<reference evidence="3 4" key="1">
    <citation type="submission" date="2021-07" db="EMBL/GenBank/DDBJ databases">
        <authorList>
            <person name="Imarazene B."/>
            <person name="Zahm M."/>
            <person name="Klopp C."/>
            <person name="Cabau C."/>
            <person name="Beille S."/>
            <person name="Jouanno E."/>
            <person name="Castinel A."/>
            <person name="Lluch J."/>
            <person name="Gil L."/>
            <person name="Kuchtly C."/>
            <person name="Lopez Roques C."/>
            <person name="Donnadieu C."/>
            <person name="Parrinello H."/>
            <person name="Journot L."/>
            <person name="Du K."/>
            <person name="Schartl M."/>
            <person name="Retaux S."/>
            <person name="Guiguen Y."/>
        </authorList>
    </citation>
    <scope>NUCLEOTIDE SEQUENCE [LARGE SCALE GENOMIC DNA]</scope>
    <source>
        <strain evidence="3">Pach_M1</strain>
        <tissue evidence="3">Testis</tissue>
    </source>
</reference>
<feature type="compositionally biased region" description="Low complexity" evidence="2">
    <location>
        <begin position="413"/>
        <end position="430"/>
    </location>
</feature>
<sequence length="563" mass="62565">MHLGKAATGQRVLHPAQDYCRLCSLQGPALSHGQEPMDGPCLSPADSLSPVQWRDLGDLPVPFPPEVRMPEDSMGYPDLCIPQRRHFYLGPSHYHVPESCSSPPCYSWREVRACRWDWPVDPRLAPCACIWERHRDCGCSRQWYPPELPPHPFNGSAVSQLLPTKVRGQRYYTEARYVSEEHYWDCVSENYHRGVHSQEPDFDNLDAPAYNGHCERRHVRFQGHDDEISCDSQDTDGATSPAKTHCNGSPAFFSTEVPQSKFRSSRTSAPRPSASRPWGEEEAEMGQKGRLGDGGDEDSRRKQRKSQGTVREQIKQVVTELEDVLGGLKQVQLEMKEVVQQIDILTSNIDLGGEEQRPCNGPLQDPRHQGNRFGVVALVHNSNGDMMESTTRDKSSRPGQVKSRTAHSSSDHSIASVAAMAASHANSRTATKNHTNPSSPVHTTFAVESAGCRGMNHTSATESQRTKSSANGDCLRARPPRVRVKDLQNQRSRLDYVLPSKLSSIPEPSFPLTPIGLSKTQKPPPYPQNGQAKMPNQDVSHSSNGLKTPPYCGKQKQLTSTMV</sequence>